<dbReference type="Pfam" id="PF14441">
    <property type="entry name" value="OTT_1508_deam"/>
    <property type="match status" value="1"/>
</dbReference>
<accession>A0A014PI66</accession>
<name>A0A014PI66_9HYPO</name>
<dbReference type="AlphaFoldDB" id="A0A014PI66"/>
<dbReference type="PANTHER" id="PTHR42037">
    <property type="match status" value="1"/>
</dbReference>
<protein>
    <submittedName>
        <fullName evidence="1">OTT 1508-like deaminase</fullName>
    </submittedName>
</protein>
<sequence length="452" mass="51230">MSTRTPPIAPRSMLSRASGESIDWDALWEQTFATLSKELYPRLALFEALARFKSRSERRTPSSDEVVETRRAFLDSFAYLCDVQKGGATVTAAGLQKLPESNILWLAANEGVRNDIKIYAENILLKLKNLNPDCEQDAQGEIFHLAVERCSPRIIVYQDEMKRLARNCRMQLKRETQNDAVMSLRRKLRKLSEPPPRMMLTDVVDFCYHMRGLDIDEIKRRSKNALDDYDKLAHYIGRLGATRSSVLAVIKGMMRIPALQQISCIRTVEAPGIKEVALDQWALSPYEVFRGICQDPVSQNPLQNAAALHSLVELDLPSGSADVRVRLSQRRTITTRVHSELQIADRFSRRFLEFVGDDKYIGCSKPACYFCFNWLSNHKHKYVPPAAHLKIIPGCRGPDNGVNESGVAILQDMYSKMCTRLGQDILDFLLHSVQGHSHARYQYQSTDGSSHA</sequence>
<dbReference type="OrthoDB" id="3251507at2759"/>
<gene>
    <name evidence="1" type="ORF">X797_011652</name>
</gene>
<dbReference type="eggNOG" id="ENOG502RWRN">
    <property type="taxonomic scope" value="Eukaryota"/>
</dbReference>
<organism evidence="1 2">
    <name type="scientific">Metarhizium robertsii</name>
    <dbReference type="NCBI Taxonomy" id="568076"/>
    <lineage>
        <taxon>Eukaryota</taxon>
        <taxon>Fungi</taxon>
        <taxon>Dikarya</taxon>
        <taxon>Ascomycota</taxon>
        <taxon>Pezizomycotina</taxon>
        <taxon>Sordariomycetes</taxon>
        <taxon>Hypocreomycetidae</taxon>
        <taxon>Hypocreales</taxon>
        <taxon>Clavicipitaceae</taxon>
        <taxon>Metarhizium</taxon>
    </lineage>
</organism>
<proteinExistence type="predicted"/>
<dbReference type="InterPro" id="IPR027796">
    <property type="entry name" value="OTT_1508_deam-like"/>
</dbReference>
<dbReference type="PANTHER" id="PTHR42037:SF1">
    <property type="match status" value="1"/>
</dbReference>
<dbReference type="EMBL" id="JELW01000089">
    <property type="protein sequence ID" value="EXU95284.1"/>
    <property type="molecule type" value="Genomic_DNA"/>
</dbReference>
<comment type="caution">
    <text evidence="1">The sequence shown here is derived from an EMBL/GenBank/DDBJ whole genome shotgun (WGS) entry which is preliminary data.</text>
</comment>
<dbReference type="HOGENOM" id="CLU_027514_0_0_1"/>
<reference evidence="1 2" key="1">
    <citation type="submission" date="2014-02" db="EMBL/GenBank/DDBJ databases">
        <title>The genome sequence of the entomopathogenic fungus Metarhizium robertsii ARSEF 2575.</title>
        <authorList>
            <person name="Giuliano Garisto Donzelli B."/>
            <person name="Roe B.A."/>
            <person name="Macmil S.L."/>
            <person name="Krasnoff S.B."/>
            <person name="Gibson D.M."/>
        </authorList>
    </citation>
    <scope>NUCLEOTIDE SEQUENCE [LARGE SCALE GENOMIC DNA]</scope>
    <source>
        <strain evidence="1 2">ARSEF 2575</strain>
    </source>
</reference>
<dbReference type="Proteomes" id="UP000030151">
    <property type="component" value="Unassembled WGS sequence"/>
</dbReference>
<evidence type="ECO:0000313" key="2">
    <source>
        <dbReference type="Proteomes" id="UP000030151"/>
    </source>
</evidence>
<evidence type="ECO:0000313" key="1">
    <source>
        <dbReference type="EMBL" id="EXU95284.1"/>
    </source>
</evidence>